<keyword evidence="2" id="KW-1185">Reference proteome</keyword>
<sequence>MKESSSEVDQGKKLDTEVVGARLCDDACTEQMAKATDSTQDDEEHHALMQVALEINEADKLSKNAPSDTNAAAPMVVSQGIPSTNNHASVVHVPVQEDSTPQNQQDDIQPTMLRRTTPYTKTTGISTGSLLGSAGNRKLGTHHYFGLCPS</sequence>
<dbReference type="Proteomes" id="UP001153069">
    <property type="component" value="Unassembled WGS sequence"/>
</dbReference>
<comment type="caution">
    <text evidence="1">The sequence shown here is derived from an EMBL/GenBank/DDBJ whole genome shotgun (WGS) entry which is preliminary data.</text>
</comment>
<evidence type="ECO:0000313" key="1">
    <source>
        <dbReference type="EMBL" id="CAB9530616.1"/>
    </source>
</evidence>
<name>A0A9N8F0J2_9STRA</name>
<gene>
    <name evidence="1" type="ORF">SEMRO_2962_G341020.1</name>
</gene>
<dbReference type="AlphaFoldDB" id="A0A9N8F0J2"/>
<organism evidence="1 2">
    <name type="scientific">Seminavis robusta</name>
    <dbReference type="NCBI Taxonomy" id="568900"/>
    <lineage>
        <taxon>Eukaryota</taxon>
        <taxon>Sar</taxon>
        <taxon>Stramenopiles</taxon>
        <taxon>Ochrophyta</taxon>
        <taxon>Bacillariophyta</taxon>
        <taxon>Bacillariophyceae</taxon>
        <taxon>Bacillariophycidae</taxon>
        <taxon>Naviculales</taxon>
        <taxon>Naviculaceae</taxon>
        <taxon>Seminavis</taxon>
    </lineage>
</organism>
<dbReference type="EMBL" id="CAICTM010002960">
    <property type="protein sequence ID" value="CAB9530616.1"/>
    <property type="molecule type" value="Genomic_DNA"/>
</dbReference>
<accession>A0A9N8F0J2</accession>
<proteinExistence type="predicted"/>
<evidence type="ECO:0000313" key="2">
    <source>
        <dbReference type="Proteomes" id="UP001153069"/>
    </source>
</evidence>
<reference evidence="1" key="1">
    <citation type="submission" date="2020-06" db="EMBL/GenBank/DDBJ databases">
        <authorList>
            <consortium name="Plant Systems Biology data submission"/>
        </authorList>
    </citation>
    <scope>NUCLEOTIDE SEQUENCE</scope>
    <source>
        <strain evidence="1">D6</strain>
    </source>
</reference>
<protein>
    <submittedName>
        <fullName evidence="1">Uncharacterized protein</fullName>
    </submittedName>
</protein>